<keyword evidence="1" id="KW-1133">Transmembrane helix</keyword>
<accession>A0A0E9PI89</accession>
<proteinExistence type="predicted"/>
<feature type="transmembrane region" description="Helical" evidence="1">
    <location>
        <begin position="24"/>
        <end position="47"/>
    </location>
</feature>
<reference evidence="2" key="1">
    <citation type="submission" date="2014-11" db="EMBL/GenBank/DDBJ databases">
        <authorList>
            <person name="Amaro Gonzalez C."/>
        </authorList>
    </citation>
    <scope>NUCLEOTIDE SEQUENCE</scope>
</reference>
<evidence type="ECO:0000256" key="1">
    <source>
        <dbReference type="SAM" id="Phobius"/>
    </source>
</evidence>
<sequence>MNHLIKKTFPLPRRYVLMQSRDQLCFSLQAVVVNITCICVYIFLFVLCPGICFSTCTNFRNIFLFVYMILA</sequence>
<dbReference type="AlphaFoldDB" id="A0A0E9PI89"/>
<reference evidence="2" key="2">
    <citation type="journal article" date="2015" name="Fish Shellfish Immunol.">
        <title>Early steps in the European eel (Anguilla anguilla)-Vibrio vulnificus interaction in the gills: Role of the RtxA13 toxin.</title>
        <authorList>
            <person name="Callol A."/>
            <person name="Pajuelo D."/>
            <person name="Ebbesson L."/>
            <person name="Teles M."/>
            <person name="MacKenzie S."/>
            <person name="Amaro C."/>
        </authorList>
    </citation>
    <scope>NUCLEOTIDE SEQUENCE</scope>
</reference>
<protein>
    <submittedName>
        <fullName evidence="2">Uncharacterized protein</fullName>
    </submittedName>
</protein>
<organism evidence="2">
    <name type="scientific">Anguilla anguilla</name>
    <name type="common">European freshwater eel</name>
    <name type="synonym">Muraena anguilla</name>
    <dbReference type="NCBI Taxonomy" id="7936"/>
    <lineage>
        <taxon>Eukaryota</taxon>
        <taxon>Metazoa</taxon>
        <taxon>Chordata</taxon>
        <taxon>Craniata</taxon>
        <taxon>Vertebrata</taxon>
        <taxon>Euteleostomi</taxon>
        <taxon>Actinopterygii</taxon>
        <taxon>Neopterygii</taxon>
        <taxon>Teleostei</taxon>
        <taxon>Anguilliformes</taxon>
        <taxon>Anguillidae</taxon>
        <taxon>Anguilla</taxon>
    </lineage>
</organism>
<name>A0A0E9PI89_ANGAN</name>
<keyword evidence="1" id="KW-0472">Membrane</keyword>
<dbReference type="EMBL" id="GBXM01105009">
    <property type="protein sequence ID" value="JAH03568.1"/>
    <property type="molecule type" value="Transcribed_RNA"/>
</dbReference>
<keyword evidence="1" id="KW-0812">Transmembrane</keyword>
<evidence type="ECO:0000313" key="2">
    <source>
        <dbReference type="EMBL" id="JAH03568.1"/>
    </source>
</evidence>